<evidence type="ECO:0000259" key="1">
    <source>
        <dbReference type="Pfam" id="PF13843"/>
    </source>
</evidence>
<dbReference type="GeneID" id="112680929"/>
<dbReference type="PANTHER" id="PTHR46599:SF3">
    <property type="entry name" value="PIGGYBAC TRANSPOSABLE ELEMENT-DERIVED PROTEIN 4"/>
    <property type="match status" value="1"/>
</dbReference>
<evidence type="ECO:0000313" key="2">
    <source>
        <dbReference type="Proteomes" id="UP000694846"/>
    </source>
</evidence>
<dbReference type="InterPro" id="IPR029526">
    <property type="entry name" value="PGBD"/>
</dbReference>
<keyword evidence="2" id="KW-1185">Reference proteome</keyword>
<dbReference type="Proteomes" id="UP000694846">
    <property type="component" value="Unplaced"/>
</dbReference>
<gene>
    <name evidence="3" type="primary">LOC112680929</name>
</gene>
<accession>A0A8B8F9A2</accession>
<dbReference type="PANTHER" id="PTHR46599">
    <property type="entry name" value="PIGGYBAC TRANSPOSABLE ELEMENT-DERIVED PROTEIN 4"/>
    <property type="match status" value="1"/>
</dbReference>
<organism evidence="2 3">
    <name type="scientific">Sipha flava</name>
    <name type="common">yellow sugarcane aphid</name>
    <dbReference type="NCBI Taxonomy" id="143950"/>
    <lineage>
        <taxon>Eukaryota</taxon>
        <taxon>Metazoa</taxon>
        <taxon>Ecdysozoa</taxon>
        <taxon>Arthropoda</taxon>
        <taxon>Hexapoda</taxon>
        <taxon>Insecta</taxon>
        <taxon>Pterygota</taxon>
        <taxon>Neoptera</taxon>
        <taxon>Paraneoptera</taxon>
        <taxon>Hemiptera</taxon>
        <taxon>Sternorrhyncha</taxon>
        <taxon>Aphidomorpha</taxon>
        <taxon>Aphidoidea</taxon>
        <taxon>Aphididae</taxon>
        <taxon>Sipha</taxon>
    </lineage>
</organism>
<name>A0A8B8F9A2_9HEMI</name>
<dbReference type="AlphaFoldDB" id="A0A8B8F9A2"/>
<dbReference type="Pfam" id="PF13843">
    <property type="entry name" value="DDE_Tnp_1_7"/>
    <property type="match status" value="1"/>
</dbReference>
<reference evidence="3" key="1">
    <citation type="submission" date="2025-08" db="UniProtKB">
        <authorList>
            <consortium name="RefSeq"/>
        </authorList>
    </citation>
    <scope>IDENTIFICATION</scope>
    <source>
        <tissue evidence="3">Whole body</tissue>
    </source>
</reference>
<protein>
    <submittedName>
        <fullName evidence="3">PiggyBac transposable element-derived protein 4-like</fullName>
    </submittedName>
</protein>
<dbReference type="OrthoDB" id="6620156at2759"/>
<evidence type="ECO:0000313" key="3">
    <source>
        <dbReference type="RefSeq" id="XP_025406952.1"/>
    </source>
</evidence>
<feature type="domain" description="PiggyBac transposable element-derived protein" evidence="1">
    <location>
        <begin position="1"/>
        <end position="230"/>
    </location>
</feature>
<dbReference type="RefSeq" id="XP_025406952.1">
    <property type="nucleotide sequence ID" value="XM_025551167.1"/>
</dbReference>
<sequence length="290" mass="34156">MKEVYYPTKELSIDESMLLWRGRLYFRQYIQNKKHKFGIKFYVLTQPDGFVLKTRIYSGSNDPIVGGKGHVDKVVKYLLDDYYRVGHSVYMDNFYNSIELTEYLLDKNTYVTGTLRGNRKGNPSDVVSKKLKKGELTSAYNSKGICVMKWHDKRDVLMISSEFGDAMNEYRARSGKVSEKPESVQKYNEFMGSVDRSDQLMSYYPCERKILRWYTKIALHMFHIIMNNAFILYKQQPGKRNCRLLDFRDSPVNSRTATIRAKINRDNYKEFFNTEGRVEWQDAMIRAGRT</sequence>
<proteinExistence type="predicted"/>